<sequence length="236" mass="25587">MSYRCKSRSIAWASSFCRQYGIRFPLAMIRQTVLSVSAPREEIPSALHTAGASMTRRADGSYTLAISGRGHADVTPQLLSFAPQFLPVFQRRWRNLAPGGLEGLLSGHERQKRWRLDQPTPMERMWILDPKAGAKSVALTYKRAVELVPALKDSTVTAAWAGYVDSTPDGVPGIGEMDNLPGLVLASAFSGHGFGIASGAGHLIADIVSGKAPIVDPQPYHPNRFQSSAWGKVAEF</sequence>
<proteinExistence type="predicted"/>
<gene>
    <name evidence="3" type="ORF">OX90_17670</name>
</gene>
<evidence type="ECO:0000256" key="1">
    <source>
        <dbReference type="ARBA" id="ARBA00023002"/>
    </source>
</evidence>
<evidence type="ECO:0000259" key="2">
    <source>
        <dbReference type="Pfam" id="PF01266"/>
    </source>
</evidence>
<keyword evidence="4" id="KW-1185">Reference proteome</keyword>
<reference evidence="3 4" key="1">
    <citation type="submission" date="2014-12" db="EMBL/GenBank/DDBJ databases">
        <authorList>
            <person name="Baeyen S."/>
        </authorList>
    </citation>
    <scope>NUCLEOTIDE SEQUENCE [LARGE SCALE GENOMIC DNA]</scope>
    <source>
        <strain evidence="3 4">LMG 28496</strain>
    </source>
</reference>
<dbReference type="PANTHER" id="PTHR13847:SF289">
    <property type="entry name" value="GLYCINE OXIDASE"/>
    <property type="match status" value="1"/>
</dbReference>
<accession>A0ABR5JLB4</accession>
<keyword evidence="1" id="KW-0560">Oxidoreductase</keyword>
<evidence type="ECO:0000313" key="3">
    <source>
        <dbReference type="EMBL" id="KOP56132.1"/>
    </source>
</evidence>
<reference evidence="3 4" key="2">
    <citation type="submission" date="2015-09" db="EMBL/GenBank/DDBJ databases">
        <title>Genome analysis of Pseudomonas syringae pv. porri LMG.</title>
        <authorList>
            <person name="Rombouts S."/>
        </authorList>
    </citation>
    <scope>NUCLEOTIDE SEQUENCE [LARGE SCALE GENOMIC DNA]</scope>
    <source>
        <strain evidence="3 4">LMG 28496</strain>
    </source>
</reference>
<dbReference type="Gene3D" id="3.30.9.10">
    <property type="entry name" value="D-Amino Acid Oxidase, subunit A, domain 2"/>
    <property type="match status" value="1"/>
</dbReference>
<protein>
    <submittedName>
        <fullName evidence="3">FAD-dependent oxidoreductase</fullName>
    </submittedName>
</protein>
<evidence type="ECO:0000313" key="4">
    <source>
        <dbReference type="Proteomes" id="UP000037201"/>
    </source>
</evidence>
<dbReference type="EMBL" id="JUEU01000202">
    <property type="protein sequence ID" value="KOP56132.1"/>
    <property type="molecule type" value="Genomic_DNA"/>
</dbReference>
<dbReference type="Proteomes" id="UP000037201">
    <property type="component" value="Unassembled WGS sequence"/>
</dbReference>
<name>A0ABR5JLB4_9PSED</name>
<dbReference type="InterPro" id="IPR036188">
    <property type="entry name" value="FAD/NAD-bd_sf"/>
</dbReference>
<comment type="caution">
    <text evidence="3">The sequence shown here is derived from an EMBL/GenBank/DDBJ whole genome shotgun (WGS) entry which is preliminary data.</text>
</comment>
<dbReference type="SUPFAM" id="SSF51971">
    <property type="entry name" value="Nucleotide-binding domain"/>
    <property type="match status" value="1"/>
</dbReference>
<organism evidence="3 4">
    <name type="scientific">Pseudomonas coronafaciens pv. porri</name>
    <dbReference type="NCBI Taxonomy" id="83964"/>
    <lineage>
        <taxon>Bacteria</taxon>
        <taxon>Pseudomonadati</taxon>
        <taxon>Pseudomonadota</taxon>
        <taxon>Gammaproteobacteria</taxon>
        <taxon>Pseudomonadales</taxon>
        <taxon>Pseudomonadaceae</taxon>
        <taxon>Pseudomonas</taxon>
        <taxon>Pseudomonas coronafaciens</taxon>
    </lineage>
</organism>
<dbReference type="Pfam" id="PF01266">
    <property type="entry name" value="DAO"/>
    <property type="match status" value="1"/>
</dbReference>
<dbReference type="InterPro" id="IPR006076">
    <property type="entry name" value="FAD-dep_OxRdtase"/>
</dbReference>
<dbReference type="Gene3D" id="3.50.50.60">
    <property type="entry name" value="FAD/NAD(P)-binding domain"/>
    <property type="match status" value="1"/>
</dbReference>
<feature type="domain" description="FAD dependent oxidoreductase" evidence="2">
    <location>
        <begin position="130"/>
        <end position="206"/>
    </location>
</feature>
<dbReference type="PANTHER" id="PTHR13847">
    <property type="entry name" value="SARCOSINE DEHYDROGENASE-RELATED"/>
    <property type="match status" value="1"/>
</dbReference>